<keyword evidence="2" id="KW-1185">Reference proteome</keyword>
<dbReference type="PANTHER" id="PTHR31424:SF3">
    <property type="entry name" value="RING-TYPE DOMAIN-CONTAINING PROTEIN"/>
    <property type="match status" value="1"/>
</dbReference>
<evidence type="ECO:0000313" key="2">
    <source>
        <dbReference type="Proteomes" id="UP001497623"/>
    </source>
</evidence>
<evidence type="ECO:0000313" key="1">
    <source>
        <dbReference type="EMBL" id="CAL4159181.1"/>
    </source>
</evidence>
<comment type="caution">
    <text evidence="1">The sequence shown here is derived from an EMBL/GenBank/DDBJ whole genome shotgun (WGS) entry which is preliminary data.</text>
</comment>
<reference evidence="1 2" key="1">
    <citation type="submission" date="2024-05" db="EMBL/GenBank/DDBJ databases">
        <authorList>
            <person name="Wallberg A."/>
        </authorList>
    </citation>
    <scope>NUCLEOTIDE SEQUENCE [LARGE SCALE GENOMIC DNA]</scope>
</reference>
<name>A0AAV2S7N3_MEGNR</name>
<accession>A0AAV2S7N3</accession>
<dbReference type="EMBL" id="CAXKWB010043404">
    <property type="protein sequence ID" value="CAL4159181.1"/>
    <property type="molecule type" value="Genomic_DNA"/>
</dbReference>
<feature type="non-terminal residue" evidence="1">
    <location>
        <position position="1"/>
    </location>
</feature>
<feature type="non-terminal residue" evidence="1">
    <location>
        <position position="240"/>
    </location>
</feature>
<sequence length="240" mass="27147">GMQSASSSFPCIYCEKEKKTFGDVQGYIDEESNENELEGCLRTLGSIRMNAQHCKEKRVLSNVKSFSAKEFKSCVAKPLFNYDDELLVLDLVPPMELHLLLGVVNRLYDYMDKALAAAGMSVTSKDWSDMLFLSRRHYHGGQFIGNHCSKLLDEVDSLEMLLIKAEAFIGIPYVEAFRAFKQVKDSCFGFNLTPGYEIAIKDFISAYLKLGIPVSLKVHIIFEHIIPFCEKNNKGLGWFS</sequence>
<proteinExistence type="predicted"/>
<dbReference type="AlphaFoldDB" id="A0AAV2S7N3"/>
<gene>
    <name evidence="1" type="ORF">MNOR_LOCUS32245</name>
</gene>
<dbReference type="Proteomes" id="UP001497623">
    <property type="component" value="Unassembled WGS sequence"/>
</dbReference>
<dbReference type="PANTHER" id="PTHR31424">
    <property type="entry name" value="PROTEIN CBG23806"/>
    <property type="match status" value="1"/>
</dbReference>
<protein>
    <submittedName>
        <fullName evidence="1">Uncharacterized protein</fullName>
    </submittedName>
</protein>
<organism evidence="1 2">
    <name type="scientific">Meganyctiphanes norvegica</name>
    <name type="common">Northern krill</name>
    <name type="synonym">Thysanopoda norvegica</name>
    <dbReference type="NCBI Taxonomy" id="48144"/>
    <lineage>
        <taxon>Eukaryota</taxon>
        <taxon>Metazoa</taxon>
        <taxon>Ecdysozoa</taxon>
        <taxon>Arthropoda</taxon>
        <taxon>Crustacea</taxon>
        <taxon>Multicrustacea</taxon>
        <taxon>Malacostraca</taxon>
        <taxon>Eumalacostraca</taxon>
        <taxon>Eucarida</taxon>
        <taxon>Euphausiacea</taxon>
        <taxon>Euphausiidae</taxon>
        <taxon>Meganyctiphanes</taxon>
    </lineage>
</organism>